<organism evidence="2 3">
    <name type="scientific">Nibrella viscosa</name>
    <dbReference type="NCBI Taxonomy" id="1084524"/>
    <lineage>
        <taxon>Bacteria</taxon>
        <taxon>Pseudomonadati</taxon>
        <taxon>Bacteroidota</taxon>
        <taxon>Cytophagia</taxon>
        <taxon>Cytophagales</taxon>
        <taxon>Spirosomataceae</taxon>
        <taxon>Nibrella</taxon>
    </lineage>
</organism>
<dbReference type="RefSeq" id="WP_345271346.1">
    <property type="nucleotide sequence ID" value="NZ_BAABHB010000020.1"/>
</dbReference>
<proteinExistence type="predicted"/>
<feature type="region of interest" description="Disordered" evidence="1">
    <location>
        <begin position="439"/>
        <end position="463"/>
    </location>
</feature>
<evidence type="ECO:0000313" key="2">
    <source>
        <dbReference type="EMBL" id="GAA4420269.1"/>
    </source>
</evidence>
<name>A0ABP8L1E7_9BACT</name>
<reference evidence="3" key="1">
    <citation type="journal article" date="2019" name="Int. J. Syst. Evol. Microbiol.">
        <title>The Global Catalogue of Microorganisms (GCM) 10K type strain sequencing project: providing services to taxonomists for standard genome sequencing and annotation.</title>
        <authorList>
            <consortium name="The Broad Institute Genomics Platform"/>
            <consortium name="The Broad Institute Genome Sequencing Center for Infectious Disease"/>
            <person name="Wu L."/>
            <person name="Ma J."/>
        </authorList>
    </citation>
    <scope>NUCLEOTIDE SEQUENCE [LARGE SCALE GENOMIC DNA]</scope>
    <source>
        <strain evidence="3">JCM 17925</strain>
    </source>
</reference>
<protein>
    <submittedName>
        <fullName evidence="2">Uncharacterized protein</fullName>
    </submittedName>
</protein>
<accession>A0ABP8L1E7</accession>
<evidence type="ECO:0000313" key="3">
    <source>
        <dbReference type="Proteomes" id="UP001500936"/>
    </source>
</evidence>
<evidence type="ECO:0000256" key="1">
    <source>
        <dbReference type="SAM" id="MobiDB-lite"/>
    </source>
</evidence>
<comment type="caution">
    <text evidence="2">The sequence shown here is derived from an EMBL/GenBank/DDBJ whole genome shotgun (WGS) entry which is preliminary data.</text>
</comment>
<gene>
    <name evidence="2" type="ORF">GCM10023187_55430</name>
</gene>
<dbReference type="EMBL" id="BAABHB010000020">
    <property type="protein sequence ID" value="GAA4420269.1"/>
    <property type="molecule type" value="Genomic_DNA"/>
</dbReference>
<keyword evidence="3" id="KW-1185">Reference proteome</keyword>
<dbReference type="Proteomes" id="UP001500936">
    <property type="component" value="Unassembled WGS sequence"/>
</dbReference>
<sequence length="728" mass="78594">MALFSTEKQQSAYGVDPQVYRGSLLLLSLMGYNRSGQPNTWGKISSWLPGSSLAMARDARSLALHNGATDTANAIEQDADIRMQKFNTLIGVGQSVAGAVTGNAGLLQGGLQNTLQSSAGLIAGANKPSPYPLPTVQYFGQGGATAGNADRLPYKANDRTEDLVMIDIMTGKPYGFMRYNERIFDQQSNSIMKRIMNSVKPEQVKKKELGDHVYNELLTHKDLRATAGSTDTQQGTNQPYNSLPFVFRMFAGGGEANPDDEIKALLAQLDKMEQRQLSYEESKRLKIDPTALRDYQTRLSQAKMILRSTGVGGSRSLLGETTRSRIAKARTLIQEAGTIYPTIDKSRNTLIPPTPAGVEKSAARLGVPTTASLYPSVAQTVANYQAGNPSSVYPPAPGNTPVQTANAMAFLQSRPSLPAMLAGSVNGQPAGGARPLYPGPRPTPKRTAPVPTPPTYGIPGLRVDNRRPVEDGLFMPNSPVPPPMPTGPSDEIGMLYEYSTGKSTQVPIEPAGTPPPAEPSKAAVGLRTLGENGFDLGRVLTGAIIAGKPSKPYSLPFSYLNYRRQIEQRQNTGLSPNELAAGQNAIANNYRAGVQNLTNFAGGSPGVALAGLARLQQQRSAEQVHLQAADNAARQRNFAQYGNVVQQDLAISQSEYMNQQARDAQRQQAGLNLSAAGIQNIENRRLHEMQYGPNSLYQKLMTSYIRQSDEATETMKKQREAIMKKAVE</sequence>